<dbReference type="Pfam" id="PF03457">
    <property type="entry name" value="HA"/>
    <property type="match status" value="3"/>
</dbReference>
<name>A0A9W4E239_9ACTN</name>
<dbReference type="Gene3D" id="6.10.140.530">
    <property type="match status" value="2"/>
</dbReference>
<protein>
    <recommendedName>
        <fullName evidence="1">Helicase-associated domain-containing protein</fullName>
    </recommendedName>
</protein>
<dbReference type="Proteomes" id="UP001152519">
    <property type="component" value="Unassembled WGS sequence"/>
</dbReference>
<feature type="domain" description="Helicase-associated" evidence="1">
    <location>
        <begin position="2"/>
        <end position="55"/>
    </location>
</feature>
<dbReference type="PANTHER" id="PTHR33418">
    <property type="entry name" value="HELICASE-ASSOCIATED"/>
    <property type="match status" value="1"/>
</dbReference>
<evidence type="ECO:0000313" key="3">
    <source>
        <dbReference type="Proteomes" id="UP001152519"/>
    </source>
</evidence>
<evidence type="ECO:0000259" key="1">
    <source>
        <dbReference type="Pfam" id="PF03457"/>
    </source>
</evidence>
<gene>
    <name evidence="2" type="ORF">SCOCK_140033</name>
</gene>
<evidence type="ECO:0000313" key="2">
    <source>
        <dbReference type="EMBL" id="CAG6391835.1"/>
    </source>
</evidence>
<comment type="caution">
    <text evidence="2">The sequence shown here is derived from an EMBL/GenBank/DDBJ whole genome shotgun (WGS) entry which is preliminary data.</text>
</comment>
<dbReference type="AlphaFoldDB" id="A0A9W4E239"/>
<feature type="domain" description="Helicase-associated" evidence="1">
    <location>
        <begin position="225"/>
        <end position="289"/>
    </location>
</feature>
<accession>A0A9W4E239</accession>
<proteinExistence type="predicted"/>
<dbReference type="EMBL" id="CAJSLV010000042">
    <property type="protein sequence ID" value="CAG6391835.1"/>
    <property type="molecule type" value="Genomic_DNA"/>
</dbReference>
<organism evidence="2 3">
    <name type="scientific">Actinacidiphila cocklensis</name>
    <dbReference type="NCBI Taxonomy" id="887465"/>
    <lineage>
        <taxon>Bacteria</taxon>
        <taxon>Bacillati</taxon>
        <taxon>Actinomycetota</taxon>
        <taxon>Actinomycetes</taxon>
        <taxon>Kitasatosporales</taxon>
        <taxon>Streptomycetaceae</taxon>
        <taxon>Actinacidiphila</taxon>
    </lineage>
</organism>
<dbReference type="PANTHER" id="PTHR33418:SF1">
    <property type="entry name" value="HELICASE-ASSOCIATED DOMAIN-CONTAINING PROTEIN"/>
    <property type="match status" value="1"/>
</dbReference>
<feature type="domain" description="Helicase-associated" evidence="1">
    <location>
        <begin position="60"/>
        <end position="140"/>
    </location>
</feature>
<dbReference type="InterPro" id="IPR005114">
    <property type="entry name" value="Helicase_assoc"/>
</dbReference>
<reference evidence="2" key="1">
    <citation type="submission" date="2021-05" db="EMBL/GenBank/DDBJ databases">
        <authorList>
            <person name="Arsene-Ploetze F."/>
        </authorList>
    </citation>
    <scope>NUCLEOTIDE SEQUENCE</scope>
    <source>
        <strain evidence="2">DSM 42138</strain>
    </source>
</reference>
<keyword evidence="3" id="KW-1185">Reference proteome</keyword>
<sequence length="291" mass="32348">MKENGDLKVPYAYLTPEDWTPADFPLGTWIADQRRFYNAGEMKPTRVQELENLGMVWSHWDVAFAEGLSAAQGWAAAHGHFLPPTTAVWNGHPVGVWAKNLRTAGRKLAEIEARREAGLPVGSTVGALTEERRDALEAIDPSWCPAWPVAWQRCYKLCRNLIEAGAPLPGPGEATAQGEDLGAWALAQRLDWEQLLPAQQWMLGHMLHLSPAEASERPPAPRTQADKWAANLAAARQFHAREGHLQPSRKAVEVVDGVEHKLGLFVDNARRRADKLSAERRAELDALGMRW</sequence>